<proteinExistence type="predicted"/>
<name>A0ABD1XWG6_9MARC</name>
<evidence type="ECO:0000313" key="1">
    <source>
        <dbReference type="EMBL" id="KAL2613294.1"/>
    </source>
</evidence>
<comment type="caution">
    <text evidence="1">The sequence shown here is derived from an EMBL/GenBank/DDBJ whole genome shotgun (WGS) entry which is preliminary data.</text>
</comment>
<dbReference type="EMBL" id="JBHFFA010000007">
    <property type="protein sequence ID" value="KAL2613294.1"/>
    <property type="molecule type" value="Genomic_DNA"/>
</dbReference>
<keyword evidence="2" id="KW-1185">Reference proteome</keyword>
<dbReference type="AlphaFoldDB" id="A0ABD1XWG6"/>
<dbReference type="Proteomes" id="UP001605036">
    <property type="component" value="Unassembled WGS sequence"/>
</dbReference>
<reference evidence="1 2" key="1">
    <citation type="submission" date="2024-09" db="EMBL/GenBank/DDBJ databases">
        <title>Chromosome-scale assembly of Riccia fluitans.</title>
        <authorList>
            <person name="Paukszto L."/>
            <person name="Sawicki J."/>
            <person name="Karawczyk K."/>
            <person name="Piernik-Szablinska J."/>
            <person name="Szczecinska M."/>
            <person name="Mazdziarz M."/>
        </authorList>
    </citation>
    <scope>NUCLEOTIDE SEQUENCE [LARGE SCALE GENOMIC DNA]</scope>
    <source>
        <strain evidence="1">Rf_01</strain>
        <tissue evidence="1">Aerial parts of the thallus</tissue>
    </source>
</reference>
<accession>A0ABD1XWG6</accession>
<evidence type="ECO:0000313" key="2">
    <source>
        <dbReference type="Proteomes" id="UP001605036"/>
    </source>
</evidence>
<protein>
    <submittedName>
        <fullName evidence="1">Uncharacterized protein</fullName>
    </submittedName>
</protein>
<gene>
    <name evidence="1" type="ORF">R1flu_024986</name>
</gene>
<organism evidence="1 2">
    <name type="scientific">Riccia fluitans</name>
    <dbReference type="NCBI Taxonomy" id="41844"/>
    <lineage>
        <taxon>Eukaryota</taxon>
        <taxon>Viridiplantae</taxon>
        <taxon>Streptophyta</taxon>
        <taxon>Embryophyta</taxon>
        <taxon>Marchantiophyta</taxon>
        <taxon>Marchantiopsida</taxon>
        <taxon>Marchantiidae</taxon>
        <taxon>Marchantiales</taxon>
        <taxon>Ricciaceae</taxon>
        <taxon>Riccia</taxon>
    </lineage>
</organism>
<sequence length="168" mass="19462">MEARKAAWDKLWAKDEVAWVKLQCNVLQLELWTKDETLQVTTDEYMARIKELMKMNGDILRTKLEFEEAVAELTNEKNALGMKLAKGEDLWKKLIPALSSYLTTELDTEELSLLQALQAEVYRAEGDADRVKSRLSRLWQKVDRELGGEIRTNVEVQLEEMRSQVGLF</sequence>